<feature type="compositionally biased region" description="Low complexity" evidence="1">
    <location>
        <begin position="206"/>
        <end position="218"/>
    </location>
</feature>
<comment type="caution">
    <text evidence="2">The sequence shown here is derived from an EMBL/GenBank/DDBJ whole genome shotgun (WGS) entry which is preliminary data.</text>
</comment>
<evidence type="ECO:0000256" key="1">
    <source>
        <dbReference type="SAM" id="MobiDB-lite"/>
    </source>
</evidence>
<reference evidence="2" key="1">
    <citation type="submission" date="2023-03" db="EMBL/GenBank/DDBJ databases">
        <title>Massive genome expansion in bonnet fungi (Mycena s.s.) driven by repeated elements and novel gene families across ecological guilds.</title>
        <authorList>
            <consortium name="Lawrence Berkeley National Laboratory"/>
            <person name="Harder C.B."/>
            <person name="Miyauchi S."/>
            <person name="Viragh M."/>
            <person name="Kuo A."/>
            <person name="Thoen E."/>
            <person name="Andreopoulos B."/>
            <person name="Lu D."/>
            <person name="Skrede I."/>
            <person name="Drula E."/>
            <person name="Henrissat B."/>
            <person name="Morin E."/>
            <person name="Kohler A."/>
            <person name="Barry K."/>
            <person name="LaButti K."/>
            <person name="Morin E."/>
            <person name="Salamov A."/>
            <person name="Lipzen A."/>
            <person name="Mereny Z."/>
            <person name="Hegedus B."/>
            <person name="Baldrian P."/>
            <person name="Stursova M."/>
            <person name="Weitz H."/>
            <person name="Taylor A."/>
            <person name="Grigoriev I.V."/>
            <person name="Nagy L.G."/>
            <person name="Martin F."/>
            <person name="Kauserud H."/>
        </authorList>
    </citation>
    <scope>NUCLEOTIDE SEQUENCE</scope>
    <source>
        <strain evidence="2">CBHHK067</strain>
    </source>
</reference>
<accession>A0AAD7D3I3</accession>
<dbReference type="Proteomes" id="UP001221757">
    <property type="component" value="Unassembled WGS sequence"/>
</dbReference>
<organism evidence="2 3">
    <name type="scientific">Mycena rosella</name>
    <name type="common">Pink bonnet</name>
    <name type="synonym">Agaricus rosellus</name>
    <dbReference type="NCBI Taxonomy" id="1033263"/>
    <lineage>
        <taxon>Eukaryota</taxon>
        <taxon>Fungi</taxon>
        <taxon>Dikarya</taxon>
        <taxon>Basidiomycota</taxon>
        <taxon>Agaricomycotina</taxon>
        <taxon>Agaricomycetes</taxon>
        <taxon>Agaricomycetidae</taxon>
        <taxon>Agaricales</taxon>
        <taxon>Marasmiineae</taxon>
        <taxon>Mycenaceae</taxon>
        <taxon>Mycena</taxon>
    </lineage>
</organism>
<dbReference type="EMBL" id="JARKIE010000139">
    <property type="protein sequence ID" value="KAJ7677317.1"/>
    <property type="molecule type" value="Genomic_DNA"/>
</dbReference>
<feature type="region of interest" description="Disordered" evidence="1">
    <location>
        <begin position="198"/>
        <end position="220"/>
    </location>
</feature>
<protein>
    <submittedName>
        <fullName evidence="2">Uncharacterized protein</fullName>
    </submittedName>
</protein>
<keyword evidence="3" id="KW-1185">Reference proteome</keyword>
<proteinExistence type="predicted"/>
<name>A0AAD7D3I3_MYCRO</name>
<sequence length="258" mass="27438">MPLPPPLIPPGIVVAVDGDAKAPTTVQAAYTPVKTLEFHHFFPQPVQDIIDKATKSDFKVRAAAAEAAFAGRVILPGGSYPEENYNQNIARALLASASAAETPSPDFQCGAIVTRELWSSSPPASSSDSSFDNVETHDTPEVTVNYKPLQAPVALFTNCSSPAVTEWSVSASDFNISPQAVIDATLVRVIAQHPDREVTPKAGLKTSSTPTSPTDTGSFLYEQTPDYLRTITNAATQLLPPLSPWLHNTLASNQDAAL</sequence>
<evidence type="ECO:0000313" key="3">
    <source>
        <dbReference type="Proteomes" id="UP001221757"/>
    </source>
</evidence>
<gene>
    <name evidence="2" type="ORF">B0H17DRAFT_1207082</name>
</gene>
<dbReference type="AlphaFoldDB" id="A0AAD7D3I3"/>
<evidence type="ECO:0000313" key="2">
    <source>
        <dbReference type="EMBL" id="KAJ7677317.1"/>
    </source>
</evidence>